<dbReference type="EMBL" id="CP009378">
    <property type="protein sequence ID" value="AIN96006.1"/>
    <property type="molecule type" value="Genomic_DNA"/>
</dbReference>
<dbReference type="KEGG" id="lpan:LPMP_090910"/>
<dbReference type="SUPFAM" id="SSF47473">
    <property type="entry name" value="EF-hand"/>
    <property type="match status" value="1"/>
</dbReference>
<dbReference type="InterPro" id="IPR050230">
    <property type="entry name" value="CALM/Myosin/TropC-like"/>
</dbReference>
<protein>
    <submittedName>
        <fullName evidence="4">Ef-hand protein 5, putative</fullName>
    </submittedName>
</protein>
<evidence type="ECO:0000313" key="5">
    <source>
        <dbReference type="Proteomes" id="UP000063063"/>
    </source>
</evidence>
<dbReference type="GO" id="GO:0005509">
    <property type="term" value="F:calcium ion binding"/>
    <property type="evidence" value="ECO:0007669"/>
    <property type="project" value="InterPro"/>
</dbReference>
<dbReference type="PANTHER" id="PTHR23048">
    <property type="entry name" value="MYOSIN LIGHT CHAIN 1, 3"/>
    <property type="match status" value="1"/>
</dbReference>
<dbReference type="AlphaFoldDB" id="A0A088S3D9"/>
<sequence>MSSSKASPTSLSQQQLSSVRHPGISGFSSAIYRGALNHSASAELQEGYRILTNGQKASIISDKELYRAFHNCGLHTTEEEVNDLLRIVHQDEHALGLEFSEFMMLMTKEIDEQSMEEMRRAFRLLDQNNTGTITKKQFTELFVSAGEHSSAEELEELMLLAETSEESEVVDYNKLVNELAIRLNKM</sequence>
<evidence type="ECO:0000313" key="4">
    <source>
        <dbReference type="EMBL" id="AIN96006.1"/>
    </source>
</evidence>
<dbReference type="PANTHER" id="PTHR23048:SF0">
    <property type="entry name" value="CALMODULIN LIKE 3"/>
    <property type="match status" value="1"/>
</dbReference>
<keyword evidence="1" id="KW-0677">Repeat</keyword>
<dbReference type="GeneID" id="22572661"/>
<dbReference type="Pfam" id="PF13499">
    <property type="entry name" value="EF-hand_7"/>
    <property type="match status" value="1"/>
</dbReference>
<organism evidence="4 5">
    <name type="scientific">Leishmania panamensis</name>
    <dbReference type="NCBI Taxonomy" id="5679"/>
    <lineage>
        <taxon>Eukaryota</taxon>
        <taxon>Discoba</taxon>
        <taxon>Euglenozoa</taxon>
        <taxon>Kinetoplastea</taxon>
        <taxon>Metakinetoplastina</taxon>
        <taxon>Trypanosomatida</taxon>
        <taxon>Trypanosomatidae</taxon>
        <taxon>Leishmaniinae</taxon>
        <taxon>Leishmania</taxon>
        <taxon>Leishmania guyanensis species complex</taxon>
    </lineage>
</organism>
<dbReference type="Gene3D" id="1.10.238.10">
    <property type="entry name" value="EF-hand"/>
    <property type="match status" value="2"/>
</dbReference>
<name>A0A088S3D9_LEIPA</name>
<dbReference type="RefSeq" id="XP_010704328.1">
    <property type="nucleotide sequence ID" value="XM_010706026.1"/>
</dbReference>
<accession>A0A088S3D9</accession>
<evidence type="ECO:0000256" key="1">
    <source>
        <dbReference type="ARBA" id="ARBA00022737"/>
    </source>
</evidence>
<evidence type="ECO:0000259" key="3">
    <source>
        <dbReference type="PROSITE" id="PS50222"/>
    </source>
</evidence>
<proteinExistence type="predicted"/>
<dbReference type="Proteomes" id="UP000063063">
    <property type="component" value="Chromosome 9"/>
</dbReference>
<dbReference type="InterPro" id="IPR011992">
    <property type="entry name" value="EF-hand-dom_pair"/>
</dbReference>
<feature type="domain" description="EF-hand" evidence="3">
    <location>
        <begin position="113"/>
        <end position="148"/>
    </location>
</feature>
<dbReference type="FunFam" id="1.10.238.10:FF:000178">
    <property type="entry name" value="Calmodulin-2 A"/>
    <property type="match status" value="1"/>
</dbReference>
<dbReference type="VEuPathDB" id="TriTrypDB:LPAL13_000026100"/>
<dbReference type="eggNOG" id="KOG0027">
    <property type="taxonomic scope" value="Eukaryota"/>
</dbReference>
<dbReference type="OrthoDB" id="26525at2759"/>
<keyword evidence="5" id="KW-1185">Reference proteome</keyword>
<dbReference type="InterPro" id="IPR002048">
    <property type="entry name" value="EF_hand_dom"/>
</dbReference>
<dbReference type="PROSITE" id="PS50222">
    <property type="entry name" value="EF_HAND_2"/>
    <property type="match status" value="1"/>
</dbReference>
<reference evidence="4 5" key="1">
    <citation type="journal article" date="2015" name="Sci. Rep.">
        <title>The genome of Leishmania panamensis: insights into genomics of the L. (Viannia) subgenus.</title>
        <authorList>
            <person name="Llanes A."/>
            <person name="Restrepo C.M."/>
            <person name="Vecchio G.D."/>
            <person name="Anguizola F.J."/>
            <person name="Lleonart R."/>
        </authorList>
    </citation>
    <scope>NUCLEOTIDE SEQUENCE [LARGE SCALE GENOMIC DNA]</scope>
    <source>
        <strain evidence="4 5">MHOM/PA/94/PSC-1</strain>
    </source>
</reference>
<dbReference type="GO" id="GO:0016460">
    <property type="term" value="C:myosin II complex"/>
    <property type="evidence" value="ECO:0007669"/>
    <property type="project" value="TreeGrafter"/>
</dbReference>
<gene>
    <name evidence="4" type="ORF">LPMP_090910</name>
</gene>
<evidence type="ECO:0000256" key="2">
    <source>
        <dbReference type="SAM" id="MobiDB-lite"/>
    </source>
</evidence>
<dbReference type="VEuPathDB" id="TriTrypDB:LPMP_090910"/>
<feature type="region of interest" description="Disordered" evidence="2">
    <location>
        <begin position="1"/>
        <end position="21"/>
    </location>
</feature>